<dbReference type="Proteomes" id="UP001153555">
    <property type="component" value="Unassembled WGS sequence"/>
</dbReference>
<accession>A0A9N7QZF1</accession>
<organism evidence="1 2">
    <name type="scientific">Striga hermonthica</name>
    <name type="common">Purple witchweed</name>
    <name type="synonym">Buchnera hermonthica</name>
    <dbReference type="NCBI Taxonomy" id="68872"/>
    <lineage>
        <taxon>Eukaryota</taxon>
        <taxon>Viridiplantae</taxon>
        <taxon>Streptophyta</taxon>
        <taxon>Embryophyta</taxon>
        <taxon>Tracheophyta</taxon>
        <taxon>Spermatophyta</taxon>
        <taxon>Magnoliopsida</taxon>
        <taxon>eudicotyledons</taxon>
        <taxon>Gunneridae</taxon>
        <taxon>Pentapetalae</taxon>
        <taxon>asterids</taxon>
        <taxon>lamiids</taxon>
        <taxon>Lamiales</taxon>
        <taxon>Orobanchaceae</taxon>
        <taxon>Buchnereae</taxon>
        <taxon>Striga</taxon>
    </lineage>
</organism>
<evidence type="ECO:0000313" key="1">
    <source>
        <dbReference type="EMBL" id="CAA0807004.1"/>
    </source>
</evidence>
<keyword evidence="2" id="KW-1185">Reference proteome</keyword>
<evidence type="ECO:0000313" key="2">
    <source>
        <dbReference type="Proteomes" id="UP001153555"/>
    </source>
</evidence>
<protein>
    <submittedName>
        <fullName evidence="1">Ribonuclease H-like superfamily protein</fullName>
    </submittedName>
</protein>
<dbReference type="OrthoDB" id="913718at2759"/>
<sequence>MKKAEVTIMTATEHRIELRRRWTQVKRGIHWVAWNKVTVPKSSGGLGFKDVKVFNDSLILKQLWKLLTKPNSLMIRVLKKRYFPSGCVLVAKKSSAASWLWNSWVTVLNMHKDGFRREVKDGINTKILSHPWVAGLSIGKPSLRAEVNDFSLTWVKELLSDDGRSWNVDLVRELFTPKSCKAILHIRNLNPTEKDRWVWKADSKGKFSLALAYSVAREELECRSCEGALYS</sequence>
<dbReference type="AlphaFoldDB" id="A0A9N7QZF1"/>
<name>A0A9N7QZF1_STRHE</name>
<dbReference type="EMBL" id="CACSLK010000984">
    <property type="protein sequence ID" value="CAA0807004.1"/>
    <property type="molecule type" value="Genomic_DNA"/>
</dbReference>
<dbReference type="PANTHER" id="PTHR33116">
    <property type="entry name" value="REVERSE TRANSCRIPTASE ZINC-BINDING DOMAIN-CONTAINING PROTEIN-RELATED-RELATED"/>
    <property type="match status" value="1"/>
</dbReference>
<gene>
    <name evidence="1" type="ORF">SHERM_09877</name>
</gene>
<dbReference type="PANTHER" id="PTHR33116:SF86">
    <property type="entry name" value="REVERSE TRANSCRIPTASE DOMAIN-CONTAINING PROTEIN"/>
    <property type="match status" value="1"/>
</dbReference>
<comment type="caution">
    <text evidence="1">The sequence shown here is derived from an EMBL/GenBank/DDBJ whole genome shotgun (WGS) entry which is preliminary data.</text>
</comment>
<reference evidence="1" key="1">
    <citation type="submission" date="2019-12" db="EMBL/GenBank/DDBJ databases">
        <authorList>
            <person name="Scholes J."/>
        </authorList>
    </citation>
    <scope>NUCLEOTIDE SEQUENCE</scope>
</reference>
<proteinExistence type="predicted"/>